<sequence length="1015" mass="112799">MKKYILTLCLALIGLSMMAQNITVSGVVTSKTDGEPLIGATVRVKGTNQGTATDIDGNYTLPNVAKNATLIFNYVGFAELSLPVGGQTTVNAALTETTSALDELVVVGYGVAKKSDLTSSISTIKGGEINEMVAGNAMDALQGRVPGVQVASGGGPGTTPKVMIRGVTSVNGSNPLYVVDGVPLNTSNINFINNNDIESMEVLKDASASAIYGTRASNGVIIITTKKGKSGQTHVDFSASVGWQHISKPSIAGANEYEKVFNKRYENDGRVAPWNSPYVDYADVDGTDWWNEVVNKTALIQNYSLSVRGGNDKFVYSLSVGYFKNNSQFDYGYWDKLNVRLNTEYNFTDWLKAGLDIAPNMEKWENSPELFSAAMAMDPTTPVFRPEEEWDPANPMNNYQRSYNNQEWNPAGSLARMDNNTTKMQVLMNPYIQVQPIKQLTLRTQFGVNAWYQRNDYYNYAFHIDALEQSAKNSAGRNYSDALNWTWNNTVTYMDTFAEKHNLTAMVGFTAERYADWWAKASRQDIPGNSDLLHEVSAGTGDQFASGSTTYQTLASVLGRVMYNYDSRYYLTASIRYDGSSKFAKGNKWASFPSVSVAWRLSEENFMEGARGWLDNAKIRLGWGKVGNQAINPGLFLSTLDNGVNYVFGTTPTRYPSSIVGQMGSPALKWETVEDIDFGIDATFLSNRLNLTFDLYQKTSHDMLYARQSLLITGNPSWMGAVTQNIGEMRARGWELSLSWNDKVGDFGYDLGVQLSGVRNKAIKFSGDGPVWAGEGMPESIIRNEDGGLISRFYGYQADGLFQNWEEVYAHTNEHGKLIQPDAQPGDIRFLDLNHDGQLNNDDKKYIGNPYPDLMMGFNLGLNYKGWDFLANFYGTFGNDIFNLQKVRYSGGGGQNVYAGTLGKAWSGEGSTNDIPRLSYNDLNQNYTRVSSFFVEDGSYFRCKLLTLGYTFPEKWLGDFNLRLYFSAQNLFTFTKYKGMDPERPFYDGGVIETGIDKAKYPTPKTFLFGVDFKF</sequence>
<evidence type="ECO:0000313" key="1">
    <source>
        <dbReference type="EMBL" id="TGY78839.1"/>
    </source>
</evidence>
<accession>A0AC61RKT5</accession>
<reference evidence="1" key="1">
    <citation type="submission" date="2019-04" db="EMBL/GenBank/DDBJ databases">
        <title>Microbes associate with the intestines of laboratory mice.</title>
        <authorList>
            <person name="Navarre W."/>
            <person name="Wong E."/>
            <person name="Huang K."/>
            <person name="Tropini C."/>
            <person name="Ng K."/>
            <person name="Yu B."/>
        </authorList>
    </citation>
    <scope>NUCLEOTIDE SEQUENCE</scope>
    <source>
        <strain evidence="1">NM04_E33</strain>
    </source>
</reference>
<name>A0AC61RKT5_9BACT</name>
<keyword evidence="2" id="KW-1185">Reference proteome</keyword>
<proteinExistence type="predicted"/>
<keyword evidence="1" id="KW-0675">Receptor</keyword>
<comment type="caution">
    <text evidence="1">The sequence shown here is derived from an EMBL/GenBank/DDBJ whole genome shotgun (WGS) entry which is preliminary data.</text>
</comment>
<protein>
    <submittedName>
        <fullName evidence="1">TonB-dependent receptor</fullName>
    </submittedName>
</protein>
<evidence type="ECO:0000313" key="2">
    <source>
        <dbReference type="Proteomes" id="UP000306319"/>
    </source>
</evidence>
<dbReference type="EMBL" id="SRYB01000010">
    <property type="protein sequence ID" value="TGY78839.1"/>
    <property type="molecule type" value="Genomic_DNA"/>
</dbReference>
<gene>
    <name evidence="1" type="ORF">E5331_08525</name>
</gene>
<organism evidence="1 2">
    <name type="scientific">Lepagella muris</name>
    <dbReference type="NCBI Taxonomy" id="3032870"/>
    <lineage>
        <taxon>Bacteria</taxon>
        <taxon>Pseudomonadati</taxon>
        <taxon>Bacteroidota</taxon>
        <taxon>Bacteroidia</taxon>
        <taxon>Bacteroidales</taxon>
        <taxon>Muribaculaceae</taxon>
        <taxon>Lepagella</taxon>
    </lineage>
</organism>
<dbReference type="Proteomes" id="UP000306319">
    <property type="component" value="Unassembled WGS sequence"/>
</dbReference>